<evidence type="ECO:0000256" key="4">
    <source>
        <dbReference type="ARBA" id="ARBA00023136"/>
    </source>
</evidence>
<organism evidence="7 8">
    <name type="scientific">Xanthomonas theicola</name>
    <dbReference type="NCBI Taxonomy" id="56464"/>
    <lineage>
        <taxon>Bacteria</taxon>
        <taxon>Pseudomonadati</taxon>
        <taxon>Pseudomonadota</taxon>
        <taxon>Gammaproteobacteria</taxon>
        <taxon>Lysobacterales</taxon>
        <taxon>Lysobacteraceae</taxon>
        <taxon>Xanthomonas</taxon>
    </lineage>
</organism>
<feature type="transmembrane region" description="Helical" evidence="5">
    <location>
        <begin position="183"/>
        <end position="202"/>
    </location>
</feature>
<gene>
    <name evidence="7" type="ORF">XthCFBP4691_03215</name>
</gene>
<dbReference type="RefSeq" id="WP_128419097.1">
    <property type="nucleotide sequence ID" value="NZ_CP049017.1"/>
</dbReference>
<evidence type="ECO:0000256" key="2">
    <source>
        <dbReference type="ARBA" id="ARBA00022692"/>
    </source>
</evidence>
<feature type="transmembrane region" description="Helical" evidence="5">
    <location>
        <begin position="132"/>
        <end position="155"/>
    </location>
</feature>
<evidence type="ECO:0000256" key="5">
    <source>
        <dbReference type="SAM" id="Phobius"/>
    </source>
</evidence>
<feature type="transmembrane region" description="Helical" evidence="5">
    <location>
        <begin position="79"/>
        <end position="95"/>
    </location>
</feature>
<keyword evidence="7" id="KW-0436">Ligase</keyword>
<comment type="subcellular location">
    <subcellularLocation>
        <location evidence="1">Membrane</location>
        <topology evidence="1">Multi-pass membrane protein</topology>
    </subcellularLocation>
</comment>
<evidence type="ECO:0000313" key="7">
    <source>
        <dbReference type="EMBL" id="PPT92662.1"/>
    </source>
</evidence>
<reference evidence="7 8" key="1">
    <citation type="submission" date="2016-08" db="EMBL/GenBank/DDBJ databases">
        <title>Evolution of the type three secretion system and type three effector repertoires in Xanthomonas.</title>
        <authorList>
            <person name="Merda D."/>
            <person name="Briand M."/>
            <person name="Bosis E."/>
            <person name="Rousseau C."/>
            <person name="Portier P."/>
            <person name="Jacques M.-A."/>
            <person name="Fischer-Le Saux M."/>
        </authorList>
    </citation>
    <scope>NUCLEOTIDE SEQUENCE [LARGE SCALE GENOMIC DNA]</scope>
    <source>
        <strain evidence="7 8">CFBP 4691</strain>
    </source>
</reference>
<feature type="domain" description="O-antigen ligase-related" evidence="6">
    <location>
        <begin position="215"/>
        <end position="356"/>
    </location>
</feature>
<feature type="transmembrane region" description="Helical" evidence="5">
    <location>
        <begin position="372"/>
        <end position="391"/>
    </location>
</feature>
<name>A0A2S6ZK48_9XANT</name>
<dbReference type="GO" id="GO:0016874">
    <property type="term" value="F:ligase activity"/>
    <property type="evidence" value="ECO:0007669"/>
    <property type="project" value="UniProtKB-KW"/>
</dbReference>
<feature type="transmembrane region" description="Helical" evidence="5">
    <location>
        <begin position="101"/>
        <end position="120"/>
    </location>
</feature>
<dbReference type="PANTHER" id="PTHR37422">
    <property type="entry name" value="TEICHURONIC ACID BIOSYNTHESIS PROTEIN TUAE"/>
    <property type="match status" value="1"/>
</dbReference>
<feature type="transmembrane region" description="Helical" evidence="5">
    <location>
        <begin position="20"/>
        <end position="37"/>
    </location>
</feature>
<feature type="transmembrane region" description="Helical" evidence="5">
    <location>
        <begin position="256"/>
        <end position="273"/>
    </location>
</feature>
<dbReference type="Pfam" id="PF04932">
    <property type="entry name" value="Wzy_C"/>
    <property type="match status" value="1"/>
</dbReference>
<evidence type="ECO:0000313" key="8">
    <source>
        <dbReference type="Proteomes" id="UP000239898"/>
    </source>
</evidence>
<evidence type="ECO:0000256" key="1">
    <source>
        <dbReference type="ARBA" id="ARBA00004141"/>
    </source>
</evidence>
<proteinExistence type="predicted"/>
<dbReference type="EMBL" id="MIGX01000007">
    <property type="protein sequence ID" value="PPT92662.1"/>
    <property type="molecule type" value="Genomic_DNA"/>
</dbReference>
<feature type="transmembrane region" description="Helical" evidence="5">
    <location>
        <begin position="43"/>
        <end position="67"/>
    </location>
</feature>
<keyword evidence="2 5" id="KW-0812">Transmembrane</keyword>
<keyword evidence="3 5" id="KW-1133">Transmembrane helix</keyword>
<feature type="transmembrane region" description="Helical" evidence="5">
    <location>
        <begin position="209"/>
        <end position="226"/>
    </location>
</feature>
<sequence length="431" mass="46173">MNPRPGSPAAAAARPPQTLLVVLCLGAYLLFCLQQVVLTGRYFGVGLSLGSMAIRGFAVGVSAWALWRHGVPARLRRPLLAILACMAALAASVLASDHPALAFKFAVRYATALLSLWALLNLAVACPRWPRAATLAASIALWLNLALGVAVQWQWAPALRLSLAFHAQDTFKYLPRISGMYDHPAILAATAVVVAVLVLRLYRRGDLGQVALIAALLGAVAALALTQVRNPLLPVGGLIVWWAWPRRGAARGRRHASWLALLGLAATAGFVLWRRYAEMTSAVHESALTAISLGRTYLWAGAIEAWRSHPWFGLGAGVFQFLAPDYTGGRFDRGELHAHNLLLAVLSETGLCGLLAGLGLLYALWAPLLRDAAGRGWALIWLLLLLGLGVFDSYLPFYPFALHAALAVASLYASGGDGGHRLNDAPRSTTW</sequence>
<evidence type="ECO:0000259" key="6">
    <source>
        <dbReference type="Pfam" id="PF04932"/>
    </source>
</evidence>
<feature type="transmembrane region" description="Helical" evidence="5">
    <location>
        <begin position="341"/>
        <end position="365"/>
    </location>
</feature>
<comment type="caution">
    <text evidence="7">The sequence shown here is derived from an EMBL/GenBank/DDBJ whole genome shotgun (WGS) entry which is preliminary data.</text>
</comment>
<dbReference type="GO" id="GO:0016020">
    <property type="term" value="C:membrane"/>
    <property type="evidence" value="ECO:0007669"/>
    <property type="project" value="UniProtKB-SubCell"/>
</dbReference>
<dbReference type="Proteomes" id="UP000239898">
    <property type="component" value="Unassembled WGS sequence"/>
</dbReference>
<protein>
    <submittedName>
        <fullName evidence="7">Ligase</fullName>
    </submittedName>
</protein>
<dbReference type="OrthoDB" id="9783389at2"/>
<dbReference type="InterPro" id="IPR007016">
    <property type="entry name" value="O-antigen_ligase-rel_domated"/>
</dbReference>
<dbReference type="AlphaFoldDB" id="A0A2S6ZK48"/>
<dbReference type="PANTHER" id="PTHR37422:SF13">
    <property type="entry name" value="LIPOPOLYSACCHARIDE BIOSYNTHESIS PROTEIN PA4999-RELATED"/>
    <property type="match status" value="1"/>
</dbReference>
<keyword evidence="4 5" id="KW-0472">Membrane</keyword>
<evidence type="ECO:0000256" key="3">
    <source>
        <dbReference type="ARBA" id="ARBA00022989"/>
    </source>
</evidence>
<dbReference type="InterPro" id="IPR051533">
    <property type="entry name" value="WaaL-like"/>
</dbReference>
<keyword evidence="8" id="KW-1185">Reference proteome</keyword>
<accession>A0A2S6ZK48</accession>